<dbReference type="PANTHER" id="PTHR34560">
    <property type="entry name" value="POLYKETIDE CYCLASE/DEHYDRASE/LIPID TRANSPORT SUPERFAMILY PROTEIN"/>
    <property type="match status" value="1"/>
</dbReference>
<evidence type="ECO:0000313" key="3">
    <source>
        <dbReference type="EMBL" id="EJK43974.1"/>
    </source>
</evidence>
<evidence type="ECO:0000256" key="1">
    <source>
        <dbReference type="SAM" id="MobiDB-lite"/>
    </source>
</evidence>
<feature type="compositionally biased region" description="Low complexity" evidence="1">
    <location>
        <begin position="496"/>
        <end position="505"/>
    </location>
</feature>
<gene>
    <name evidence="3" type="ORF">THAOC_37531</name>
</gene>
<accession>K0R000</accession>
<keyword evidence="2" id="KW-0472">Membrane</keyword>
<dbReference type="OrthoDB" id="1295045at2759"/>
<feature type="region of interest" description="Disordered" evidence="1">
    <location>
        <begin position="430"/>
        <end position="539"/>
    </location>
</feature>
<feature type="compositionally biased region" description="Basic and acidic residues" evidence="1">
    <location>
        <begin position="477"/>
        <end position="495"/>
    </location>
</feature>
<dbReference type="PANTHER" id="PTHR34560:SF1">
    <property type="entry name" value="START DOMAIN-CONTAINING PROTEIN"/>
    <property type="match status" value="1"/>
</dbReference>
<evidence type="ECO:0000313" key="4">
    <source>
        <dbReference type="Proteomes" id="UP000266841"/>
    </source>
</evidence>
<protein>
    <submittedName>
        <fullName evidence="3">Uncharacterized protein</fullName>
    </submittedName>
</protein>
<feature type="non-terminal residue" evidence="3">
    <location>
        <position position="1"/>
    </location>
</feature>
<sequence length="879" mass="96196">RDLRRALDLVREERHLAADDLYIQARDRVEEGWADRGRREEKSAKARKNITSFWGRRPNDEANQPDDELKLARDLLDEKSDEFALLRRRASLFLAAKETLSQHDKNDGEESDENTGWVHAQTLFGVSTHYRRESDGSLSIRIAGDLVGVPLFEQLAILREVDLYHAWAPFCVSSRKLAQLGRLDVAAWYDVGVPIFGLSRDACYRAVGCDGMAEDGSVMIVAVGLNDTDEHGVVSSASLGKQTRKRGPSPPAAASDDDDAEGLEATEGSLLSSLARDEILSTLEMPPVPSGAGRGRMTIRNFSAKVDVLGPTSARTIMVVNVDPNLQLIPQALIDFSMKKMCGILLSRLQASARRVLKDPVGNAHARRMREDVTFYRDWLLPKFRAYCEAKGWNMPPVGAFEVSDEELRATGMGWIDDGQSSTADASFIGARTPHSRSSSRAATTDGGFGSGSSSVTSAMSSPMQQMRMKLGLRPAETNEEKIRKARKRAADRLAPRPLSDSSSSRLRRLKDRKAVVEERMRERGGRGGSAGGSIAGGRTIDRLRTTSSPIDADERHEVRRAAGSFLASSALNAVVLTLRRRHSYVLVPLCEPWAPFGLACSLYLGPLLDAISVALQSIALRAALTGLLTFAFDAVDFGQRRFVSNMEEGRKLFVTEARQLSRLAAVFVAYSSLTTASVGWLVKLVCSLERGVPGSVFSEPLFSLSETEVLPEGWNTLLCFAINKLSTTNFAGISHPMRNWPLVEACFKKFQSIFESGCCALASFELGFLTWGANAQAMSAFMALRLVVFVAALVVMGGLVLPKRNDSFETHGRSCDASFEISERDGMSQVPGSLDNSESTRSIMSTINVTRVHGENLSLTMETISEHPRSGQNVTCPS</sequence>
<feature type="compositionally biased region" description="Gly residues" evidence="1">
    <location>
        <begin position="527"/>
        <end position="536"/>
    </location>
</feature>
<reference evidence="3 4" key="1">
    <citation type="journal article" date="2012" name="Genome Biol.">
        <title>Genome and low-iron response of an oceanic diatom adapted to chronic iron limitation.</title>
        <authorList>
            <person name="Lommer M."/>
            <person name="Specht M."/>
            <person name="Roy A.S."/>
            <person name="Kraemer L."/>
            <person name="Andreson R."/>
            <person name="Gutowska M.A."/>
            <person name="Wolf J."/>
            <person name="Bergner S.V."/>
            <person name="Schilhabel M.B."/>
            <person name="Klostermeier U.C."/>
            <person name="Beiko R.G."/>
            <person name="Rosenstiel P."/>
            <person name="Hippler M."/>
            <person name="Laroche J."/>
        </authorList>
    </citation>
    <scope>NUCLEOTIDE SEQUENCE [LARGE SCALE GENOMIC DNA]</scope>
    <source>
        <strain evidence="3 4">CCMP1005</strain>
    </source>
</reference>
<feature type="compositionally biased region" description="Basic and acidic residues" evidence="1">
    <location>
        <begin position="513"/>
        <end position="526"/>
    </location>
</feature>
<feature type="transmembrane region" description="Helical" evidence="2">
    <location>
        <begin position="778"/>
        <end position="802"/>
    </location>
</feature>
<dbReference type="Proteomes" id="UP000266841">
    <property type="component" value="Unassembled WGS sequence"/>
</dbReference>
<keyword evidence="2" id="KW-1133">Transmembrane helix</keyword>
<dbReference type="SUPFAM" id="SSF55961">
    <property type="entry name" value="Bet v1-like"/>
    <property type="match status" value="1"/>
</dbReference>
<feature type="compositionally biased region" description="Low complexity" evidence="1">
    <location>
        <begin position="442"/>
        <end position="462"/>
    </location>
</feature>
<keyword evidence="2" id="KW-0812">Transmembrane</keyword>
<dbReference type="eggNOG" id="ENOG502S2WJ">
    <property type="taxonomic scope" value="Eukaryota"/>
</dbReference>
<evidence type="ECO:0000256" key="2">
    <source>
        <dbReference type="SAM" id="Phobius"/>
    </source>
</evidence>
<organism evidence="3 4">
    <name type="scientific">Thalassiosira oceanica</name>
    <name type="common">Marine diatom</name>
    <dbReference type="NCBI Taxonomy" id="159749"/>
    <lineage>
        <taxon>Eukaryota</taxon>
        <taxon>Sar</taxon>
        <taxon>Stramenopiles</taxon>
        <taxon>Ochrophyta</taxon>
        <taxon>Bacillariophyta</taxon>
        <taxon>Coscinodiscophyceae</taxon>
        <taxon>Thalassiosirophycidae</taxon>
        <taxon>Thalassiosirales</taxon>
        <taxon>Thalassiosiraceae</taxon>
        <taxon>Thalassiosira</taxon>
    </lineage>
</organism>
<comment type="caution">
    <text evidence="3">The sequence shown here is derived from an EMBL/GenBank/DDBJ whole genome shotgun (WGS) entry which is preliminary data.</text>
</comment>
<feature type="region of interest" description="Disordered" evidence="1">
    <location>
        <begin position="235"/>
        <end position="262"/>
    </location>
</feature>
<name>K0R000_THAOC</name>
<dbReference type="InterPro" id="IPR023393">
    <property type="entry name" value="START-like_dom_sf"/>
</dbReference>
<keyword evidence="4" id="KW-1185">Reference proteome</keyword>
<proteinExistence type="predicted"/>
<dbReference type="EMBL" id="AGNL01050355">
    <property type="protein sequence ID" value="EJK43974.1"/>
    <property type="molecule type" value="Genomic_DNA"/>
</dbReference>
<dbReference type="AlphaFoldDB" id="K0R000"/>
<dbReference type="OMA" id="SRDACYR"/>
<dbReference type="Gene3D" id="3.30.530.20">
    <property type="match status" value="1"/>
</dbReference>